<dbReference type="EMBL" id="MU005604">
    <property type="protein sequence ID" value="KAF2679346.1"/>
    <property type="molecule type" value="Genomic_DNA"/>
</dbReference>
<keyword evidence="8" id="KW-1133">Transmembrane helix</keyword>
<evidence type="ECO:0000256" key="7">
    <source>
        <dbReference type="PIRSR" id="PIRSR602403-1"/>
    </source>
</evidence>
<protein>
    <submittedName>
        <fullName evidence="9">Cytochrome P450</fullName>
    </submittedName>
</protein>
<keyword evidence="3 7" id="KW-0479">Metal-binding</keyword>
<dbReference type="PANTHER" id="PTHR24305:SF187">
    <property type="entry name" value="P450, PUTATIVE (EUROFUNG)-RELATED"/>
    <property type="match status" value="1"/>
</dbReference>
<evidence type="ECO:0000256" key="4">
    <source>
        <dbReference type="ARBA" id="ARBA00023002"/>
    </source>
</evidence>
<comment type="cofactor">
    <cofactor evidence="1 7">
        <name>heme</name>
        <dbReference type="ChEBI" id="CHEBI:30413"/>
    </cofactor>
</comment>
<evidence type="ECO:0000256" key="1">
    <source>
        <dbReference type="ARBA" id="ARBA00001971"/>
    </source>
</evidence>
<dbReference type="GO" id="GO:0016705">
    <property type="term" value="F:oxidoreductase activity, acting on paired donors, with incorporation or reduction of molecular oxygen"/>
    <property type="evidence" value="ECO:0007669"/>
    <property type="project" value="InterPro"/>
</dbReference>
<keyword evidence="8" id="KW-0472">Membrane</keyword>
<keyword evidence="10" id="KW-1185">Reference proteome</keyword>
<feature type="transmembrane region" description="Helical" evidence="8">
    <location>
        <begin position="24"/>
        <end position="43"/>
    </location>
</feature>
<dbReference type="InterPro" id="IPR036396">
    <property type="entry name" value="Cyt_P450_sf"/>
</dbReference>
<feature type="transmembrane region" description="Helical" evidence="8">
    <location>
        <begin position="82"/>
        <end position="102"/>
    </location>
</feature>
<organism evidence="9 10">
    <name type="scientific">Lentithecium fluviatile CBS 122367</name>
    <dbReference type="NCBI Taxonomy" id="1168545"/>
    <lineage>
        <taxon>Eukaryota</taxon>
        <taxon>Fungi</taxon>
        <taxon>Dikarya</taxon>
        <taxon>Ascomycota</taxon>
        <taxon>Pezizomycotina</taxon>
        <taxon>Dothideomycetes</taxon>
        <taxon>Pleosporomycetidae</taxon>
        <taxon>Pleosporales</taxon>
        <taxon>Massarineae</taxon>
        <taxon>Lentitheciaceae</taxon>
        <taxon>Lentithecium</taxon>
    </lineage>
</organism>
<evidence type="ECO:0000313" key="9">
    <source>
        <dbReference type="EMBL" id="KAF2679346.1"/>
    </source>
</evidence>
<dbReference type="PRINTS" id="PR00385">
    <property type="entry name" value="P450"/>
</dbReference>
<dbReference type="PRINTS" id="PR00465">
    <property type="entry name" value="EP450IV"/>
</dbReference>
<keyword evidence="4" id="KW-0560">Oxidoreductase</keyword>
<dbReference type="InterPro" id="IPR002403">
    <property type="entry name" value="Cyt_P450_E_grp-IV"/>
</dbReference>
<dbReference type="PANTHER" id="PTHR24305">
    <property type="entry name" value="CYTOCHROME P450"/>
    <property type="match status" value="1"/>
</dbReference>
<evidence type="ECO:0000256" key="6">
    <source>
        <dbReference type="ARBA" id="ARBA00023033"/>
    </source>
</evidence>
<dbReference type="GO" id="GO:0020037">
    <property type="term" value="F:heme binding"/>
    <property type="evidence" value="ECO:0007669"/>
    <property type="project" value="InterPro"/>
</dbReference>
<evidence type="ECO:0000313" key="10">
    <source>
        <dbReference type="Proteomes" id="UP000799291"/>
    </source>
</evidence>
<dbReference type="GO" id="GO:0004497">
    <property type="term" value="F:monooxygenase activity"/>
    <property type="evidence" value="ECO:0007669"/>
    <property type="project" value="UniProtKB-KW"/>
</dbReference>
<dbReference type="InterPro" id="IPR001128">
    <property type="entry name" value="Cyt_P450"/>
</dbReference>
<dbReference type="OrthoDB" id="6692864at2759"/>
<evidence type="ECO:0000256" key="2">
    <source>
        <dbReference type="ARBA" id="ARBA00010617"/>
    </source>
</evidence>
<keyword evidence="7" id="KW-0349">Heme</keyword>
<keyword evidence="8" id="KW-0812">Transmembrane</keyword>
<dbReference type="GO" id="GO:0005506">
    <property type="term" value="F:iron ion binding"/>
    <property type="evidence" value="ECO:0007669"/>
    <property type="project" value="InterPro"/>
</dbReference>
<dbReference type="InterPro" id="IPR050121">
    <property type="entry name" value="Cytochrome_P450_monoxygenase"/>
</dbReference>
<gene>
    <name evidence="9" type="ORF">K458DRAFT_118378</name>
</gene>
<comment type="similarity">
    <text evidence="2">Belongs to the cytochrome P450 family.</text>
</comment>
<keyword evidence="6" id="KW-0503">Monooxygenase</keyword>
<dbReference type="SUPFAM" id="SSF48264">
    <property type="entry name" value="Cytochrome P450"/>
    <property type="match status" value="1"/>
</dbReference>
<reference evidence="9" key="1">
    <citation type="journal article" date="2020" name="Stud. Mycol.">
        <title>101 Dothideomycetes genomes: a test case for predicting lifestyles and emergence of pathogens.</title>
        <authorList>
            <person name="Haridas S."/>
            <person name="Albert R."/>
            <person name="Binder M."/>
            <person name="Bloem J."/>
            <person name="Labutti K."/>
            <person name="Salamov A."/>
            <person name="Andreopoulos B."/>
            <person name="Baker S."/>
            <person name="Barry K."/>
            <person name="Bills G."/>
            <person name="Bluhm B."/>
            <person name="Cannon C."/>
            <person name="Castanera R."/>
            <person name="Culley D."/>
            <person name="Daum C."/>
            <person name="Ezra D."/>
            <person name="Gonzalez J."/>
            <person name="Henrissat B."/>
            <person name="Kuo A."/>
            <person name="Liang C."/>
            <person name="Lipzen A."/>
            <person name="Lutzoni F."/>
            <person name="Magnuson J."/>
            <person name="Mondo S."/>
            <person name="Nolan M."/>
            <person name="Ohm R."/>
            <person name="Pangilinan J."/>
            <person name="Park H.-J."/>
            <person name="Ramirez L."/>
            <person name="Alfaro M."/>
            <person name="Sun H."/>
            <person name="Tritt A."/>
            <person name="Yoshinaga Y."/>
            <person name="Zwiers L.-H."/>
            <person name="Turgeon B."/>
            <person name="Goodwin S."/>
            <person name="Spatafora J."/>
            <person name="Crous P."/>
            <person name="Grigoriev I."/>
        </authorList>
    </citation>
    <scope>NUCLEOTIDE SEQUENCE</scope>
    <source>
        <strain evidence="9">CBS 122367</strain>
    </source>
</reference>
<dbReference type="Proteomes" id="UP000799291">
    <property type="component" value="Unassembled WGS sequence"/>
</dbReference>
<dbReference type="Gene3D" id="1.10.630.10">
    <property type="entry name" value="Cytochrome P450"/>
    <property type="match status" value="1"/>
</dbReference>
<accession>A0A6G1IM77</accession>
<proteinExistence type="inferred from homology"/>
<feature type="binding site" description="axial binding residue" evidence="7">
    <location>
        <position position="496"/>
    </location>
    <ligand>
        <name>heme</name>
        <dbReference type="ChEBI" id="CHEBI:30413"/>
    </ligand>
    <ligandPart>
        <name>Fe</name>
        <dbReference type="ChEBI" id="CHEBI:18248"/>
    </ligandPart>
</feature>
<name>A0A6G1IM77_9PLEO</name>
<dbReference type="CDD" id="cd11061">
    <property type="entry name" value="CYP67-like"/>
    <property type="match status" value="1"/>
</dbReference>
<sequence length="554" mass="63381">MITEICSVKVATIPNTMTLIVPSHFQLATATIFGASGHLLYFIKGEHHLTTPVILLTYTGIFLFTAWFQAIANQWSIGTACYYASIFLGTHLAALFSSMIFYRLFFHPLRYFPGPLDMRISKLSHVFRLLRNRSKNYELLEKLRHQYGEFVRTGPNELTIFHPDILNLATRPGNEMQRSDWYDLLLPSEPMATTRNRPDHDARKKIFDRAFKKGALTETNDRITEHVRKLESYIAATEGHPVEIDKPLFWISFDIMGDFAFGRSFNTLADEKWRYAGDLLRDFMALLGPLTPVPWLCRFGMHVPKLSDPWFDFKNWCIKRCQERLENDVKDDIFHWMMNDTGVRIPQDKIEGDAIAIIIAGSDTSASVLVFLFYFLASRPSLQQDLRAELTNVGDVWNLSNLEPLPLLNATISETLRLYPPIPSSGLRSTGPSGLTVGDTFIPPGVTIAMPPYSFGRLEDCYERAEEFIPKRWTTETHLIKNRKAYHPFGKGRFSCPGRALALRELRLIVAVLLTRYNVSLAPGEDGQKLFRDLKDEFVFAPGELHLCFARRDI</sequence>
<dbReference type="Pfam" id="PF00067">
    <property type="entry name" value="p450"/>
    <property type="match status" value="1"/>
</dbReference>
<dbReference type="AlphaFoldDB" id="A0A6G1IM77"/>
<evidence type="ECO:0000256" key="3">
    <source>
        <dbReference type="ARBA" id="ARBA00022723"/>
    </source>
</evidence>
<evidence type="ECO:0000256" key="8">
    <source>
        <dbReference type="SAM" id="Phobius"/>
    </source>
</evidence>
<feature type="transmembrane region" description="Helical" evidence="8">
    <location>
        <begin position="55"/>
        <end position="76"/>
    </location>
</feature>
<evidence type="ECO:0000256" key="5">
    <source>
        <dbReference type="ARBA" id="ARBA00023004"/>
    </source>
</evidence>
<keyword evidence="5 7" id="KW-0408">Iron</keyword>